<dbReference type="EMBL" id="CAEKKB010000006">
    <property type="protein sequence ID" value="CAB4315019.1"/>
    <property type="molecule type" value="Genomic_DNA"/>
</dbReference>
<reference evidence="2" key="1">
    <citation type="journal article" date="2020" name="Genome Biol.">
        <title>Gamete binning: chromosome-level and haplotype-resolved genome assembly enabled by high-throughput single-cell sequencing of gamete genomes.</title>
        <authorList>
            <person name="Campoy J.A."/>
            <person name="Sun H."/>
            <person name="Goel M."/>
            <person name="Jiao W.-B."/>
            <person name="Folz-Donahue K."/>
            <person name="Wang N."/>
            <person name="Rubio M."/>
            <person name="Liu C."/>
            <person name="Kukat C."/>
            <person name="Ruiz D."/>
            <person name="Huettel B."/>
            <person name="Schneeberger K."/>
        </authorList>
    </citation>
    <scope>NUCLEOTIDE SEQUENCE [LARGE SCALE GENOMIC DNA]</scope>
    <source>
        <strain evidence="2">cv. Rojo Pasion</strain>
    </source>
</reference>
<organism evidence="1 2">
    <name type="scientific">Prunus armeniaca</name>
    <name type="common">Apricot</name>
    <name type="synonym">Armeniaca vulgaris</name>
    <dbReference type="NCBI Taxonomy" id="36596"/>
    <lineage>
        <taxon>Eukaryota</taxon>
        <taxon>Viridiplantae</taxon>
        <taxon>Streptophyta</taxon>
        <taxon>Embryophyta</taxon>
        <taxon>Tracheophyta</taxon>
        <taxon>Spermatophyta</taxon>
        <taxon>Magnoliopsida</taxon>
        <taxon>eudicotyledons</taxon>
        <taxon>Gunneridae</taxon>
        <taxon>Pentapetalae</taxon>
        <taxon>rosids</taxon>
        <taxon>fabids</taxon>
        <taxon>Rosales</taxon>
        <taxon>Rosaceae</taxon>
        <taxon>Amygdaloideae</taxon>
        <taxon>Amygdaleae</taxon>
        <taxon>Prunus</taxon>
    </lineage>
</organism>
<gene>
    <name evidence="1" type="ORF">ORAREDHAP_LOCUS39582</name>
</gene>
<dbReference type="AlphaFoldDB" id="A0A6J5XMY0"/>
<evidence type="ECO:0000313" key="1">
    <source>
        <dbReference type="EMBL" id="CAB4315019.1"/>
    </source>
</evidence>
<proteinExistence type="predicted"/>
<protein>
    <submittedName>
        <fullName evidence="1">Uncharacterized protein</fullName>
    </submittedName>
</protein>
<sequence>MKILQNFITRSFATLYRPDQIGTRASPGLKHFSKPPMEVLKFLILLLFAATVDWSEAGLPSLRQGSSLKVEEESDFLVSPNGTFSSGFYKLSGWLTEISLLVEEGPS</sequence>
<dbReference type="Proteomes" id="UP000507245">
    <property type="component" value="Unassembled WGS sequence"/>
</dbReference>
<accession>A0A6J5XMY0</accession>
<keyword evidence="2" id="KW-1185">Reference proteome</keyword>
<evidence type="ECO:0000313" key="2">
    <source>
        <dbReference type="Proteomes" id="UP000507245"/>
    </source>
</evidence>
<name>A0A6J5XMY0_PRUAR</name>